<dbReference type="Pfam" id="PF04110">
    <property type="entry name" value="APG12"/>
    <property type="match status" value="1"/>
</dbReference>
<dbReference type="PANTHER" id="PTHR13385:SF0">
    <property type="entry name" value="UBIQUITIN-LIKE PROTEIN ATG12"/>
    <property type="match status" value="1"/>
</dbReference>
<dbReference type="GO" id="GO:0034274">
    <property type="term" value="C:Atg12-Atg5-Atg16 complex"/>
    <property type="evidence" value="ECO:0007669"/>
    <property type="project" value="TreeGrafter"/>
</dbReference>
<keyword evidence="6" id="KW-0472">Membrane</keyword>
<evidence type="ECO:0000313" key="8">
    <source>
        <dbReference type="Proteomes" id="UP000193920"/>
    </source>
</evidence>
<dbReference type="OrthoDB" id="10003551at2759"/>
<evidence type="ECO:0000256" key="6">
    <source>
        <dbReference type="RuleBase" id="RU361201"/>
    </source>
</evidence>
<keyword evidence="6" id="KW-0653">Protein transport</keyword>
<dbReference type="GO" id="GO:0000421">
    <property type="term" value="C:autophagosome membrane"/>
    <property type="evidence" value="ECO:0007669"/>
    <property type="project" value="TreeGrafter"/>
</dbReference>
<evidence type="ECO:0000256" key="3">
    <source>
        <dbReference type="ARBA" id="ARBA00022499"/>
    </source>
</evidence>
<dbReference type="GO" id="GO:0034045">
    <property type="term" value="C:phagophore assembly site membrane"/>
    <property type="evidence" value="ECO:0007669"/>
    <property type="project" value="UniProtKB-SubCell"/>
</dbReference>
<dbReference type="Gene3D" id="3.10.20.90">
    <property type="entry name" value="Phosphatidylinositol 3-kinase Catalytic Subunit, Chain A, domain 1"/>
    <property type="match status" value="1"/>
</dbReference>
<dbReference type="GO" id="GO:0000422">
    <property type="term" value="P:autophagy of mitochondrion"/>
    <property type="evidence" value="ECO:0007669"/>
    <property type="project" value="TreeGrafter"/>
</dbReference>
<dbReference type="GO" id="GO:0097352">
    <property type="term" value="P:autophagosome maturation"/>
    <property type="evidence" value="ECO:0007669"/>
    <property type="project" value="TreeGrafter"/>
</dbReference>
<evidence type="ECO:0000256" key="5">
    <source>
        <dbReference type="ARBA" id="ARBA00023006"/>
    </source>
</evidence>
<dbReference type="GO" id="GO:0034727">
    <property type="term" value="P:piecemeal microautophagy of the nucleus"/>
    <property type="evidence" value="ECO:0007669"/>
    <property type="project" value="TreeGrafter"/>
</dbReference>
<dbReference type="GO" id="GO:0015031">
    <property type="term" value="P:protein transport"/>
    <property type="evidence" value="ECO:0007669"/>
    <property type="project" value="UniProtKB-KW"/>
</dbReference>
<evidence type="ECO:0000256" key="2">
    <source>
        <dbReference type="ARBA" id="ARBA00015875"/>
    </source>
</evidence>
<keyword evidence="6" id="KW-0813">Transport</keyword>
<dbReference type="SUPFAM" id="SSF54236">
    <property type="entry name" value="Ubiquitin-like"/>
    <property type="match status" value="1"/>
</dbReference>
<keyword evidence="4 6" id="KW-0833">Ubl conjugation pathway</keyword>
<organism evidence="7 8">
    <name type="scientific">Neocallimastix californiae</name>
    <dbReference type="NCBI Taxonomy" id="1754190"/>
    <lineage>
        <taxon>Eukaryota</taxon>
        <taxon>Fungi</taxon>
        <taxon>Fungi incertae sedis</taxon>
        <taxon>Chytridiomycota</taxon>
        <taxon>Chytridiomycota incertae sedis</taxon>
        <taxon>Neocallimastigomycetes</taxon>
        <taxon>Neocallimastigales</taxon>
        <taxon>Neocallimastigaceae</taxon>
        <taxon>Neocallimastix</taxon>
    </lineage>
</organism>
<accession>A0A1Y2APM5</accession>
<dbReference type="GO" id="GO:0061723">
    <property type="term" value="P:glycophagy"/>
    <property type="evidence" value="ECO:0007669"/>
    <property type="project" value="TreeGrafter"/>
</dbReference>
<dbReference type="GO" id="GO:0000045">
    <property type="term" value="P:autophagosome assembly"/>
    <property type="evidence" value="ECO:0007669"/>
    <property type="project" value="InterPro"/>
</dbReference>
<comment type="subcellular location">
    <subcellularLocation>
        <location evidence="6">Preautophagosomal structure membrane</location>
        <topology evidence="6">Peripheral membrane protein</topology>
    </subcellularLocation>
</comment>
<evidence type="ECO:0000256" key="1">
    <source>
        <dbReference type="ARBA" id="ARBA00007778"/>
    </source>
</evidence>
<dbReference type="InterPro" id="IPR007242">
    <property type="entry name" value="Atg12"/>
</dbReference>
<dbReference type="STRING" id="1754190.A0A1Y2APM5"/>
<dbReference type="PANTHER" id="PTHR13385">
    <property type="entry name" value="AUTOPHAGY PROTEIN 12"/>
    <property type="match status" value="1"/>
</dbReference>
<dbReference type="AlphaFoldDB" id="A0A1Y2APM5"/>
<comment type="similarity">
    <text evidence="1 6">Belongs to the ATG12 family.</text>
</comment>
<keyword evidence="8" id="KW-1185">Reference proteome</keyword>
<keyword evidence="3 6" id="KW-1017">Isopeptide bond</keyword>
<comment type="function">
    <text evidence="6">Ubiquitin-like protein involved in cytoplasm to vacuole transport (Cvt), autophagy vesicles formation, mitophagy, and nucleophagy.</text>
</comment>
<dbReference type="Proteomes" id="UP000193920">
    <property type="component" value="Unassembled WGS sequence"/>
</dbReference>
<dbReference type="GO" id="GO:0019776">
    <property type="term" value="F:Atg8-family ligase activity"/>
    <property type="evidence" value="ECO:0007669"/>
    <property type="project" value="TreeGrafter"/>
</dbReference>
<protein>
    <recommendedName>
        <fullName evidence="2 6">Ubiquitin-like protein ATG12</fullName>
    </recommendedName>
</protein>
<evidence type="ECO:0000313" key="7">
    <source>
        <dbReference type="EMBL" id="ORY24424.1"/>
    </source>
</evidence>
<keyword evidence="5 6" id="KW-0072">Autophagy</keyword>
<reference evidence="7 8" key="1">
    <citation type="submission" date="2016-08" db="EMBL/GenBank/DDBJ databases">
        <title>A Parts List for Fungal Cellulosomes Revealed by Comparative Genomics.</title>
        <authorList>
            <consortium name="DOE Joint Genome Institute"/>
            <person name="Haitjema C.H."/>
            <person name="Gilmore S.P."/>
            <person name="Henske J.K."/>
            <person name="Solomon K.V."/>
            <person name="De Groot R."/>
            <person name="Kuo A."/>
            <person name="Mondo S.J."/>
            <person name="Salamov A.A."/>
            <person name="Labutti K."/>
            <person name="Zhao Z."/>
            <person name="Chiniquy J."/>
            <person name="Barry K."/>
            <person name="Brewer H.M."/>
            <person name="Purvine S.O."/>
            <person name="Wright A.T."/>
            <person name="Boxma B."/>
            <person name="Van Alen T."/>
            <person name="Hackstein J.H."/>
            <person name="Baker S.E."/>
            <person name="Grigoriev I.V."/>
            <person name="O'Malley M.A."/>
        </authorList>
    </citation>
    <scope>NUCLEOTIDE SEQUENCE [LARGE SCALE GENOMIC DNA]</scope>
    <source>
        <strain evidence="7 8">G1</strain>
    </source>
</reference>
<dbReference type="InterPro" id="IPR029071">
    <property type="entry name" value="Ubiquitin-like_domsf"/>
</dbReference>
<gene>
    <name evidence="7" type="ORF">LY90DRAFT_706582</name>
</gene>
<comment type="subunit">
    <text evidence="6">Forms a conjugate with ATG5.</text>
</comment>
<comment type="caution">
    <text evidence="7">The sequence shown here is derived from an EMBL/GenBank/DDBJ whole genome shotgun (WGS) entry which is preliminary data.</text>
</comment>
<evidence type="ECO:0000256" key="4">
    <source>
        <dbReference type="ARBA" id="ARBA00022786"/>
    </source>
</evidence>
<name>A0A1Y2APM5_9FUNG</name>
<sequence length="88" mass="9949">MTEKILVRFRAVGDAPLLKNPVFKVDGNREFSTIIKGLNYKLKQCSNLHFYINNSFSPSPDEIINNLYKCFGTGNELQVNYATTPAYG</sequence>
<dbReference type="EMBL" id="MCOG01000222">
    <property type="protein sequence ID" value="ORY24424.1"/>
    <property type="molecule type" value="Genomic_DNA"/>
</dbReference>
<dbReference type="CDD" id="cd01612">
    <property type="entry name" value="Ubl_ATG12"/>
    <property type="match status" value="1"/>
</dbReference>
<proteinExistence type="inferred from homology"/>